<dbReference type="EMBL" id="BK015901">
    <property type="protein sequence ID" value="DAD72578.1"/>
    <property type="molecule type" value="Genomic_DNA"/>
</dbReference>
<evidence type="ECO:0000313" key="1">
    <source>
        <dbReference type="EMBL" id="DAD72578.1"/>
    </source>
</evidence>
<proteinExistence type="predicted"/>
<protein>
    <submittedName>
        <fullName evidence="1">Uncharacterized protein</fullName>
    </submittedName>
</protein>
<name>A0A8S5LRL1_9CAUD</name>
<reference evidence="1" key="1">
    <citation type="journal article" date="2021" name="Proc. Natl. Acad. Sci. U.S.A.">
        <title>A Catalog of Tens of Thousands of Viruses from Human Metagenomes Reveals Hidden Associations with Chronic Diseases.</title>
        <authorList>
            <person name="Tisza M.J."/>
            <person name="Buck C.B."/>
        </authorList>
    </citation>
    <scope>NUCLEOTIDE SEQUENCE</scope>
    <source>
        <strain evidence="1">Ctmii12</strain>
    </source>
</reference>
<sequence length="145" mass="16738">MLYQVLTHIRNFFVAPNGTHEGVFTFRDNNIYIDDAGVQQPITFLQEGQYFLVQGSVFHDGVYRYPCECRVEERFTGSISALCIPQEVVDLALDIEEWQKKYGDPTPYMSESFGGYSYTKATQGSTGTATWQEAFRNRLHTWRKI</sequence>
<accession>A0A8S5LRL1</accession>
<organism evidence="1">
    <name type="scientific">Myoviridae sp. ctmii12</name>
    <dbReference type="NCBI Taxonomy" id="2827614"/>
    <lineage>
        <taxon>Viruses</taxon>
        <taxon>Duplodnaviria</taxon>
        <taxon>Heunggongvirae</taxon>
        <taxon>Uroviricota</taxon>
        <taxon>Caudoviricetes</taxon>
    </lineage>
</organism>